<evidence type="ECO:0000313" key="2">
    <source>
        <dbReference type="Proteomes" id="UP001197847"/>
    </source>
</evidence>
<comment type="caution">
    <text evidence="1">The sequence shown here is derived from an EMBL/GenBank/DDBJ whole genome shotgun (WGS) entry which is preliminary data.</text>
</comment>
<organism evidence="1 2">
    <name type="scientific">Agathobacter rectalis</name>
    <dbReference type="NCBI Taxonomy" id="39491"/>
    <lineage>
        <taxon>Bacteria</taxon>
        <taxon>Bacillati</taxon>
        <taxon>Bacillota</taxon>
        <taxon>Clostridia</taxon>
        <taxon>Lachnospirales</taxon>
        <taxon>Lachnospiraceae</taxon>
        <taxon>Agathobacter</taxon>
    </lineage>
</organism>
<gene>
    <name evidence="1" type="ORF">LK487_00215</name>
</gene>
<evidence type="ECO:0008006" key="3">
    <source>
        <dbReference type="Google" id="ProtNLM"/>
    </source>
</evidence>
<name>A0AAW4WGC5_9FIRM</name>
<dbReference type="SUPFAM" id="SSF53098">
    <property type="entry name" value="Ribonuclease H-like"/>
    <property type="match status" value="1"/>
</dbReference>
<sequence>MLDNGTKEYLATNLFDSTITQSMFQELYFYRWPVELKYKELKSRLAIEEFSGATTTSVFQEFYINMLLSNLSSLIKNQANRAFIIGFMKRLLPKILCTISTIDEINRLYSEAVRNRSQIMPGRTFKRKKNKAKGRTHFNNQKVSF</sequence>
<proteinExistence type="predicted"/>
<dbReference type="Proteomes" id="UP001197847">
    <property type="component" value="Unassembled WGS sequence"/>
</dbReference>
<dbReference type="EMBL" id="JAJFBX010000001">
    <property type="protein sequence ID" value="MCC2745467.1"/>
    <property type="molecule type" value="Genomic_DNA"/>
</dbReference>
<evidence type="ECO:0000313" key="1">
    <source>
        <dbReference type="EMBL" id="MCC2745467.1"/>
    </source>
</evidence>
<dbReference type="InterPro" id="IPR012337">
    <property type="entry name" value="RNaseH-like_sf"/>
</dbReference>
<accession>A0AAW4WGC5</accession>
<reference evidence="1" key="1">
    <citation type="submission" date="2021-10" db="EMBL/GenBank/DDBJ databases">
        <title>Collection of gut derived symbiotic bacterial strains cultured from healthy donors.</title>
        <authorList>
            <person name="Lin H."/>
            <person name="Littmann E."/>
            <person name="Claire K."/>
            <person name="Pamer E."/>
        </authorList>
    </citation>
    <scope>NUCLEOTIDE SEQUENCE</scope>
    <source>
        <strain evidence="1">MSK.22.92</strain>
    </source>
</reference>
<dbReference type="AlphaFoldDB" id="A0AAW4WGC5"/>
<protein>
    <recommendedName>
        <fullName evidence="3">Transposase IS4-like domain-containing protein</fullName>
    </recommendedName>
</protein>